<dbReference type="GO" id="GO:0005819">
    <property type="term" value="C:spindle"/>
    <property type="evidence" value="ECO:0007669"/>
    <property type="project" value="TreeGrafter"/>
</dbReference>
<reference evidence="2" key="2">
    <citation type="submission" date="2025-09" db="UniProtKB">
        <authorList>
            <consortium name="Ensembl"/>
        </authorList>
    </citation>
    <scope>IDENTIFICATION</scope>
</reference>
<dbReference type="GO" id="GO:0000132">
    <property type="term" value="P:establishment of mitotic spindle orientation"/>
    <property type="evidence" value="ECO:0007669"/>
    <property type="project" value="TreeGrafter"/>
</dbReference>
<dbReference type="PANTHER" id="PTHR21437">
    <property type="entry name" value="WIDE AWAKE"/>
    <property type="match status" value="1"/>
</dbReference>
<name>A0A8C6SVE3_9GOBI</name>
<evidence type="ECO:0000256" key="1">
    <source>
        <dbReference type="SAM" id="MobiDB-lite"/>
    </source>
</evidence>
<dbReference type="AlphaFoldDB" id="A0A8C6SVE3"/>
<organism evidence="2 3">
    <name type="scientific">Neogobius melanostomus</name>
    <name type="common">round goby</name>
    <dbReference type="NCBI Taxonomy" id="47308"/>
    <lineage>
        <taxon>Eukaryota</taxon>
        <taxon>Metazoa</taxon>
        <taxon>Chordata</taxon>
        <taxon>Craniata</taxon>
        <taxon>Vertebrata</taxon>
        <taxon>Euteleostomi</taxon>
        <taxon>Actinopterygii</taxon>
        <taxon>Neopterygii</taxon>
        <taxon>Teleostei</taxon>
        <taxon>Neoteleostei</taxon>
        <taxon>Acanthomorphata</taxon>
        <taxon>Gobiaria</taxon>
        <taxon>Gobiiformes</taxon>
        <taxon>Gobioidei</taxon>
        <taxon>Gobiidae</taxon>
        <taxon>Benthophilinae</taxon>
        <taxon>Neogobiini</taxon>
        <taxon>Neogobius</taxon>
    </lineage>
</organism>
<reference evidence="2" key="1">
    <citation type="submission" date="2025-08" db="UniProtKB">
        <authorList>
            <consortium name="Ensembl"/>
        </authorList>
    </citation>
    <scope>IDENTIFICATION</scope>
</reference>
<dbReference type="Proteomes" id="UP000694523">
    <property type="component" value="Unplaced"/>
</dbReference>
<dbReference type="Ensembl" id="ENSNMLT00000012235.1">
    <property type="protein sequence ID" value="ENSNMLP00000010809.1"/>
    <property type="gene ID" value="ENSNMLG00000007451.1"/>
</dbReference>
<dbReference type="GO" id="GO:0061172">
    <property type="term" value="P:regulation of establishment of bipolar cell polarity"/>
    <property type="evidence" value="ECO:0007669"/>
    <property type="project" value="TreeGrafter"/>
</dbReference>
<protein>
    <submittedName>
        <fullName evidence="2">Uncharacterized protein</fullName>
    </submittedName>
</protein>
<dbReference type="InterPro" id="IPR039269">
    <property type="entry name" value="ANKFN1"/>
</dbReference>
<sequence>MSQQALREAFSEAELLAAKKKHQQVQDHMQQMDEVWRDVRWIMDALQYARYKQPTGGISISWIIDFSKEVLPDKFPSTSSQPDFMPSPMPSPEPCPKHSDFAGLSDEEGSSEVFLTTDSDYDSSRAQSPRELDLLPPSLCPAPRLWSPAASCVATGAARVDAWAVGEEALSETALQTSCRPLSSAGKGKGAEGWVWWCGEEEPQSCSIVTSFCPAGRSNCCTLQRRGRPSA</sequence>
<dbReference type="PANTHER" id="PTHR21437:SF2">
    <property type="entry name" value="ANKYRIN REPEAT AND FIBRONECTIN TYPE-III DOMAIN-CONTAINING PROTEIN 1-LIKE"/>
    <property type="match status" value="1"/>
</dbReference>
<proteinExistence type="predicted"/>
<feature type="compositionally biased region" description="Pro residues" evidence="1">
    <location>
        <begin position="85"/>
        <end position="94"/>
    </location>
</feature>
<accession>A0A8C6SVE3</accession>
<keyword evidence="3" id="KW-1185">Reference proteome</keyword>
<feature type="region of interest" description="Disordered" evidence="1">
    <location>
        <begin position="75"/>
        <end position="103"/>
    </location>
</feature>
<evidence type="ECO:0000313" key="3">
    <source>
        <dbReference type="Proteomes" id="UP000694523"/>
    </source>
</evidence>
<evidence type="ECO:0000313" key="2">
    <source>
        <dbReference type="Ensembl" id="ENSNMLP00000010809.1"/>
    </source>
</evidence>